<protein>
    <submittedName>
        <fullName evidence="1">Uncharacterized protein</fullName>
    </submittedName>
</protein>
<gene>
    <name evidence="1" type="ORF">LCGC14_0766410</name>
</gene>
<name>A0A0F9QJF6_9ZZZZ</name>
<sequence length="198" mass="21324">MNKSELRKMVQEEIRRELYSILPQLLKETVGSIMAKEVKRVKRRAAKRGAVREGVRTGKTTQPIDKMKLAAMIGYGDMRPGARGAIAVPGETAQIVAGVSMDGGLLERETKLGVAHMRDYNVNPAAAPVNQPVAAEGESEAEEAYEPQFANLPAQPGGVDGGADVPMAVVAALGKRSADVLKETSFKSNWRPGMKRPE</sequence>
<accession>A0A0F9QJF6</accession>
<proteinExistence type="predicted"/>
<evidence type="ECO:0000313" key="1">
    <source>
        <dbReference type="EMBL" id="KKN37162.1"/>
    </source>
</evidence>
<dbReference type="AlphaFoldDB" id="A0A0F9QJF6"/>
<comment type="caution">
    <text evidence="1">The sequence shown here is derived from an EMBL/GenBank/DDBJ whole genome shotgun (WGS) entry which is preliminary data.</text>
</comment>
<reference evidence="1" key="1">
    <citation type="journal article" date="2015" name="Nature">
        <title>Complex archaea that bridge the gap between prokaryotes and eukaryotes.</title>
        <authorList>
            <person name="Spang A."/>
            <person name="Saw J.H."/>
            <person name="Jorgensen S.L."/>
            <person name="Zaremba-Niedzwiedzka K."/>
            <person name="Martijn J."/>
            <person name="Lind A.E."/>
            <person name="van Eijk R."/>
            <person name="Schleper C."/>
            <person name="Guy L."/>
            <person name="Ettema T.J."/>
        </authorList>
    </citation>
    <scope>NUCLEOTIDE SEQUENCE</scope>
</reference>
<organism evidence="1">
    <name type="scientific">marine sediment metagenome</name>
    <dbReference type="NCBI Taxonomy" id="412755"/>
    <lineage>
        <taxon>unclassified sequences</taxon>
        <taxon>metagenomes</taxon>
        <taxon>ecological metagenomes</taxon>
    </lineage>
</organism>
<dbReference type="EMBL" id="LAZR01001915">
    <property type="protein sequence ID" value="KKN37162.1"/>
    <property type="molecule type" value="Genomic_DNA"/>
</dbReference>